<dbReference type="GO" id="GO:0004930">
    <property type="term" value="F:G protein-coupled receptor activity"/>
    <property type="evidence" value="ECO:0007669"/>
    <property type="project" value="UniProtKB-KW"/>
</dbReference>
<dbReference type="GO" id="GO:0005886">
    <property type="term" value="C:plasma membrane"/>
    <property type="evidence" value="ECO:0007669"/>
    <property type="project" value="UniProtKB-SubCell"/>
</dbReference>
<keyword evidence="4 11" id="KW-1133">Transmembrane helix</keyword>
<feature type="domain" description="G-protein coupled receptors family 1 profile" evidence="12">
    <location>
        <begin position="55"/>
        <end position="310"/>
    </location>
</feature>
<comment type="caution">
    <text evidence="13">The sequence shown here is derived from an EMBL/GenBank/DDBJ whole genome shotgun (WGS) entry which is preliminary data.</text>
</comment>
<evidence type="ECO:0000256" key="3">
    <source>
        <dbReference type="ARBA" id="ARBA00022692"/>
    </source>
</evidence>
<evidence type="ECO:0000256" key="2">
    <source>
        <dbReference type="ARBA" id="ARBA00022475"/>
    </source>
</evidence>
<reference evidence="13 14" key="1">
    <citation type="journal article" date="2018" name="Nat. Ecol. Evol.">
        <title>Shark genomes provide insights into elasmobranch evolution and the origin of vertebrates.</title>
        <authorList>
            <person name="Hara Y"/>
            <person name="Yamaguchi K"/>
            <person name="Onimaru K"/>
            <person name="Kadota M"/>
            <person name="Koyanagi M"/>
            <person name="Keeley SD"/>
            <person name="Tatsumi K"/>
            <person name="Tanaka K"/>
            <person name="Motone F"/>
            <person name="Kageyama Y"/>
            <person name="Nozu R"/>
            <person name="Adachi N"/>
            <person name="Nishimura O"/>
            <person name="Nakagawa R"/>
            <person name="Tanegashima C"/>
            <person name="Kiyatake I"/>
            <person name="Matsumoto R"/>
            <person name="Murakumo K"/>
            <person name="Nishida K"/>
            <person name="Terakita A"/>
            <person name="Kuratani S"/>
            <person name="Sato K"/>
            <person name="Hyodo S Kuraku.S."/>
        </authorList>
    </citation>
    <scope>NUCLEOTIDE SEQUENCE [LARGE SCALE GENOMIC DNA]</scope>
</reference>
<keyword evidence="2" id="KW-1003">Cell membrane</keyword>
<keyword evidence="14" id="KW-1185">Reference proteome</keyword>
<evidence type="ECO:0000256" key="7">
    <source>
        <dbReference type="ARBA" id="ARBA00023170"/>
    </source>
</evidence>
<evidence type="ECO:0000313" key="13">
    <source>
        <dbReference type="EMBL" id="GCC21798.1"/>
    </source>
</evidence>
<keyword evidence="3 10" id="KW-0812">Transmembrane</keyword>
<feature type="transmembrane region" description="Helical" evidence="11">
    <location>
        <begin position="106"/>
        <end position="133"/>
    </location>
</feature>
<feature type="transmembrane region" description="Helical" evidence="11">
    <location>
        <begin position="292"/>
        <end position="312"/>
    </location>
</feature>
<keyword evidence="6 11" id="KW-0472">Membrane</keyword>
<evidence type="ECO:0000256" key="10">
    <source>
        <dbReference type="RuleBase" id="RU000688"/>
    </source>
</evidence>
<keyword evidence="8" id="KW-0325">Glycoprotein</keyword>
<dbReference type="Pfam" id="PF00001">
    <property type="entry name" value="7tm_1"/>
    <property type="match status" value="1"/>
</dbReference>
<comment type="similarity">
    <text evidence="10">Belongs to the G-protein coupled receptor 1 family.</text>
</comment>
<evidence type="ECO:0000256" key="4">
    <source>
        <dbReference type="ARBA" id="ARBA00022989"/>
    </source>
</evidence>
<dbReference type="PROSITE" id="PS00237">
    <property type="entry name" value="G_PROTEIN_RECEP_F1_1"/>
    <property type="match status" value="1"/>
</dbReference>
<accession>A0A401RUH3</accession>
<comment type="subcellular location">
    <subcellularLocation>
        <location evidence="1">Cell membrane</location>
        <topology evidence="1">Multi-pass membrane protein</topology>
    </subcellularLocation>
</comment>
<protein>
    <recommendedName>
        <fullName evidence="12">G-protein coupled receptors family 1 profile domain-containing protein</fullName>
    </recommendedName>
</protein>
<dbReference type="Proteomes" id="UP000287033">
    <property type="component" value="Unassembled WGS sequence"/>
</dbReference>
<dbReference type="InterPro" id="IPR017452">
    <property type="entry name" value="GPCR_Rhodpsn_7TM"/>
</dbReference>
<sequence>MRRGISHFTMDGLAGYVRNVSNLSQSEINCTNPSLPINVGYFIAEALTAFLAVFGNVFICFVVARNRKLRTATNYLLVSLAVADILVGAIAIPCALLTDVGLPRCSYYLCVLMLCTLLVLTQASIFGMFTIAVERYIAILRPFRYPVLVTPGNAGLAIATTWALAVAIGLVPLMGWRKVRVSDRGCFFNVVIDESYMVYFNFLGCTLLPLLAMFVIYAKIFFEVKRQIRRIAERHVGISAEEKRRRIIYRELQTAMSLFIVLFCFTLSWIPIHILHCIRLYCPECDVSTSMMLTMVILSHFNSVINPVIYVFRIKAFWEAFKEVSSCIPYPSLFGKYSKSNLTVMMTAETFRNRNNALPGL</sequence>
<feature type="transmembrane region" description="Helical" evidence="11">
    <location>
        <begin position="196"/>
        <end position="222"/>
    </location>
</feature>
<dbReference type="SMART" id="SM01381">
    <property type="entry name" value="7TM_GPCR_Srsx"/>
    <property type="match status" value="1"/>
</dbReference>
<evidence type="ECO:0000256" key="6">
    <source>
        <dbReference type="ARBA" id="ARBA00023136"/>
    </source>
</evidence>
<keyword evidence="5 10" id="KW-0297">G-protein coupled receptor</keyword>
<evidence type="ECO:0000259" key="12">
    <source>
        <dbReference type="PROSITE" id="PS50262"/>
    </source>
</evidence>
<evidence type="ECO:0000256" key="5">
    <source>
        <dbReference type="ARBA" id="ARBA00023040"/>
    </source>
</evidence>
<feature type="transmembrane region" description="Helical" evidence="11">
    <location>
        <begin position="41"/>
        <end position="63"/>
    </location>
</feature>
<evidence type="ECO:0000256" key="11">
    <source>
        <dbReference type="SAM" id="Phobius"/>
    </source>
</evidence>
<evidence type="ECO:0000313" key="14">
    <source>
        <dbReference type="Proteomes" id="UP000287033"/>
    </source>
</evidence>
<keyword evidence="7 10" id="KW-0675">Receptor</keyword>
<feature type="transmembrane region" description="Helical" evidence="11">
    <location>
        <begin position="252"/>
        <end position="272"/>
    </location>
</feature>
<feature type="transmembrane region" description="Helical" evidence="11">
    <location>
        <begin position="154"/>
        <end position="176"/>
    </location>
</feature>
<evidence type="ECO:0000256" key="1">
    <source>
        <dbReference type="ARBA" id="ARBA00004651"/>
    </source>
</evidence>
<dbReference type="InterPro" id="IPR000276">
    <property type="entry name" value="GPCR_Rhodpsn"/>
</dbReference>
<dbReference type="Gene3D" id="1.20.1070.10">
    <property type="entry name" value="Rhodopsin 7-helix transmembrane proteins"/>
    <property type="match status" value="1"/>
</dbReference>
<dbReference type="OrthoDB" id="9445642at2759"/>
<gene>
    <name evidence="13" type="ORF">chiPu_0020273</name>
</gene>
<dbReference type="AlphaFoldDB" id="A0A401RUH3"/>
<evidence type="ECO:0000256" key="8">
    <source>
        <dbReference type="ARBA" id="ARBA00023180"/>
    </source>
</evidence>
<dbReference type="EMBL" id="BEZZ01002479">
    <property type="protein sequence ID" value="GCC21798.1"/>
    <property type="molecule type" value="Genomic_DNA"/>
</dbReference>
<dbReference type="STRING" id="137246.A0A401RUH3"/>
<dbReference type="OMA" id="FNFMMCM"/>
<dbReference type="PANTHER" id="PTHR24246">
    <property type="entry name" value="OLFACTORY RECEPTOR AND ADENOSINE RECEPTOR"/>
    <property type="match status" value="1"/>
</dbReference>
<evidence type="ECO:0000256" key="9">
    <source>
        <dbReference type="ARBA" id="ARBA00023224"/>
    </source>
</evidence>
<dbReference type="PANTHER" id="PTHR24246:SF21">
    <property type="entry name" value="G-PROTEIN COUPLED RECEPTORS FAMILY 1 PROFILE DOMAIN-CONTAINING PROTEIN"/>
    <property type="match status" value="1"/>
</dbReference>
<dbReference type="SUPFAM" id="SSF81321">
    <property type="entry name" value="Family A G protein-coupled receptor-like"/>
    <property type="match status" value="1"/>
</dbReference>
<dbReference type="PROSITE" id="PS50262">
    <property type="entry name" value="G_PROTEIN_RECEP_F1_2"/>
    <property type="match status" value="1"/>
</dbReference>
<proteinExistence type="inferred from homology"/>
<keyword evidence="9 10" id="KW-0807">Transducer</keyword>
<feature type="transmembrane region" description="Helical" evidence="11">
    <location>
        <begin position="75"/>
        <end position="100"/>
    </location>
</feature>
<organism evidence="13 14">
    <name type="scientific">Chiloscyllium punctatum</name>
    <name type="common">Brownbanded bambooshark</name>
    <name type="synonym">Hemiscyllium punctatum</name>
    <dbReference type="NCBI Taxonomy" id="137246"/>
    <lineage>
        <taxon>Eukaryota</taxon>
        <taxon>Metazoa</taxon>
        <taxon>Chordata</taxon>
        <taxon>Craniata</taxon>
        <taxon>Vertebrata</taxon>
        <taxon>Chondrichthyes</taxon>
        <taxon>Elasmobranchii</taxon>
        <taxon>Galeomorphii</taxon>
        <taxon>Galeoidea</taxon>
        <taxon>Orectolobiformes</taxon>
        <taxon>Hemiscylliidae</taxon>
        <taxon>Chiloscyllium</taxon>
    </lineage>
</organism>
<dbReference type="PRINTS" id="PR00237">
    <property type="entry name" value="GPCRRHODOPSN"/>
</dbReference>
<name>A0A401RUH3_CHIPU</name>